<dbReference type="SUPFAM" id="SSF51735">
    <property type="entry name" value="NAD(P)-binding Rossmann-fold domains"/>
    <property type="match status" value="1"/>
</dbReference>
<evidence type="ECO:0000313" key="2">
    <source>
        <dbReference type="EMBL" id="CAB4605061.1"/>
    </source>
</evidence>
<proteinExistence type="predicted"/>
<protein>
    <submittedName>
        <fullName evidence="2">Unannotated protein</fullName>
    </submittedName>
</protein>
<gene>
    <name evidence="2" type="ORF">UFOPK1493_04591</name>
</gene>
<name>A0A6J6GUS9_9ZZZZ</name>
<sequence length="332" mass="35779">MPSVNGQRVLVSGMGGELGSLVASLLERESWVGALCGIDVDPPRRRLRRAEFHRIEPADRDRIVQVVTAFDPHVLIHLAVWEPDARAGTAHARQFTADATTAFLGAAAECPSLESIVVRSGIEIYGRKRHSLTRPDETVSPDPTSEYGRMVERIERVAESVAARIGVAVGALRLAPVLGPHVPSPLGRLLRQPVVPFSILADPPFAVVEDADAARAFVAAAHTRLSRPVNVVAPGAITGLQAVLRGKRIPLPLVGPEWAIARRASHVVGAPIPEHVMEVLHRGRLADGSLATELLGVTPHRTTPEVIDRLFEWESVVRITKDRAPSSVEVVA</sequence>
<organism evidence="2">
    <name type="scientific">freshwater metagenome</name>
    <dbReference type="NCBI Taxonomy" id="449393"/>
    <lineage>
        <taxon>unclassified sequences</taxon>
        <taxon>metagenomes</taxon>
        <taxon>ecological metagenomes</taxon>
    </lineage>
</organism>
<dbReference type="Gene3D" id="3.40.50.720">
    <property type="entry name" value="NAD(P)-binding Rossmann-like Domain"/>
    <property type="match status" value="1"/>
</dbReference>
<reference evidence="2" key="1">
    <citation type="submission" date="2020-05" db="EMBL/GenBank/DDBJ databases">
        <authorList>
            <person name="Chiriac C."/>
            <person name="Salcher M."/>
            <person name="Ghai R."/>
            <person name="Kavagutti S V."/>
        </authorList>
    </citation>
    <scope>NUCLEOTIDE SEQUENCE</scope>
</reference>
<feature type="domain" description="NAD-dependent epimerase/dehydratase" evidence="1">
    <location>
        <begin position="9"/>
        <end position="184"/>
    </location>
</feature>
<dbReference type="AlphaFoldDB" id="A0A6J6GUS9"/>
<dbReference type="InterPro" id="IPR001509">
    <property type="entry name" value="Epimerase_deHydtase"/>
</dbReference>
<evidence type="ECO:0000259" key="1">
    <source>
        <dbReference type="Pfam" id="PF01370"/>
    </source>
</evidence>
<dbReference type="InterPro" id="IPR036291">
    <property type="entry name" value="NAD(P)-bd_dom_sf"/>
</dbReference>
<dbReference type="EMBL" id="CAEZSR010000393">
    <property type="protein sequence ID" value="CAB4605061.1"/>
    <property type="molecule type" value="Genomic_DNA"/>
</dbReference>
<dbReference type="Pfam" id="PF01370">
    <property type="entry name" value="Epimerase"/>
    <property type="match status" value="1"/>
</dbReference>
<accession>A0A6J6GUS9</accession>